<evidence type="ECO:0000313" key="6">
    <source>
        <dbReference type="EMBL" id="KLO18171.1"/>
    </source>
</evidence>
<evidence type="ECO:0000313" key="7">
    <source>
        <dbReference type="Proteomes" id="UP000053477"/>
    </source>
</evidence>
<evidence type="ECO:0000259" key="5">
    <source>
        <dbReference type="PROSITE" id="PS50865"/>
    </source>
</evidence>
<name>A0A0H2SM58_9AGAM</name>
<dbReference type="PROSITE" id="PS50865">
    <property type="entry name" value="ZF_MYND_2"/>
    <property type="match status" value="1"/>
</dbReference>
<dbReference type="STRING" id="27342.A0A0H2SM58"/>
<evidence type="ECO:0000256" key="4">
    <source>
        <dbReference type="PROSITE-ProRule" id="PRU00134"/>
    </source>
</evidence>
<dbReference type="InParanoid" id="A0A0H2SM58"/>
<feature type="domain" description="MYND-type" evidence="5">
    <location>
        <begin position="391"/>
        <end position="431"/>
    </location>
</feature>
<organism evidence="6 7">
    <name type="scientific">Schizopora paradoxa</name>
    <dbReference type="NCBI Taxonomy" id="27342"/>
    <lineage>
        <taxon>Eukaryota</taxon>
        <taxon>Fungi</taxon>
        <taxon>Dikarya</taxon>
        <taxon>Basidiomycota</taxon>
        <taxon>Agaricomycotina</taxon>
        <taxon>Agaricomycetes</taxon>
        <taxon>Hymenochaetales</taxon>
        <taxon>Schizoporaceae</taxon>
        <taxon>Schizopora</taxon>
    </lineage>
</organism>
<gene>
    <name evidence="6" type="ORF">SCHPADRAFT_132203</name>
</gene>
<evidence type="ECO:0000256" key="3">
    <source>
        <dbReference type="ARBA" id="ARBA00022833"/>
    </source>
</evidence>
<dbReference type="GO" id="GO:0008270">
    <property type="term" value="F:zinc ion binding"/>
    <property type="evidence" value="ECO:0007669"/>
    <property type="project" value="UniProtKB-KW"/>
</dbReference>
<keyword evidence="3" id="KW-0862">Zinc</keyword>
<dbReference type="Pfam" id="PF01753">
    <property type="entry name" value="zf-MYND"/>
    <property type="match status" value="1"/>
</dbReference>
<proteinExistence type="predicted"/>
<dbReference type="InterPro" id="IPR002893">
    <property type="entry name" value="Znf_MYND"/>
</dbReference>
<accession>A0A0H2SM58</accession>
<reference evidence="6 7" key="1">
    <citation type="submission" date="2015-04" db="EMBL/GenBank/DDBJ databases">
        <title>Complete genome sequence of Schizopora paradoxa KUC8140, a cosmopolitan wood degrader in East Asia.</title>
        <authorList>
            <consortium name="DOE Joint Genome Institute"/>
            <person name="Min B."/>
            <person name="Park H."/>
            <person name="Jang Y."/>
            <person name="Kim J.-J."/>
            <person name="Kim K.H."/>
            <person name="Pangilinan J."/>
            <person name="Lipzen A."/>
            <person name="Riley R."/>
            <person name="Grigoriev I.V."/>
            <person name="Spatafora J.W."/>
            <person name="Choi I.-G."/>
        </authorList>
    </citation>
    <scope>NUCLEOTIDE SEQUENCE [LARGE SCALE GENOMIC DNA]</scope>
    <source>
        <strain evidence="6 7">KUC8140</strain>
    </source>
</reference>
<keyword evidence="7" id="KW-1185">Reference proteome</keyword>
<dbReference type="EMBL" id="KQ085897">
    <property type="protein sequence ID" value="KLO18171.1"/>
    <property type="molecule type" value="Genomic_DNA"/>
</dbReference>
<sequence length="630" mass="71342">MARRELSNREAIKLLQAARTEEKSLNDLAHLLTSSTRDLPERYCTRAFDVLHSRLQNPVSQALLDDSKTCRSVMASIIGLSALGEDFYPNHKPLLRQCWPDFICWAKAIFRGRKYHGMFLHALDTLFNEAAAVDIELIDNDDMFDFTIELWNGEEEGVLARNRYTLGPLSAILDLHEYQTEKFLTKIGSNAAILVQTLLSRIAAVSSSEIEKGGPADLLIFLNKLSISSVDKILDALIRSTDLVPIVCHGLIAVLDAPNLTTMHRITTGYGFNVLAQFSITCAENICKALRNGILRIIFAVETNKSRNRGERTTQVIHLFQRGLVFDYVVSAAVAAMNGLANKQNFDLTETLRSVTPEFRAEWMRFESLLLEQATIFKLINLGYAQESGICASCRKTSLRKDFKKCAGCGNVLYCSMTCARNDWSRHKVDCQTVSGSIQECFPSLDFDRVARRLGTLQVSRCWLSTISRARDRAIPLSHLGVFLDHQSCPFKFNIFDFREDNLDCQHVLKENYLARLVAKEVERVNQGEGSYHCFMLVVSHMGMQNVPYLVYLEEVNAEGAQTNNPRSTYYADENGRLLATGTHDAVEDIISRMLSNTNWRALWREKPFERLAAQFAQEKNLIKRREALH</sequence>
<dbReference type="Proteomes" id="UP000053477">
    <property type="component" value="Unassembled WGS sequence"/>
</dbReference>
<protein>
    <recommendedName>
        <fullName evidence="5">MYND-type domain-containing protein</fullName>
    </recommendedName>
</protein>
<dbReference type="PROSITE" id="PS01360">
    <property type="entry name" value="ZF_MYND_1"/>
    <property type="match status" value="1"/>
</dbReference>
<keyword evidence="2 4" id="KW-0863">Zinc-finger</keyword>
<evidence type="ECO:0000256" key="1">
    <source>
        <dbReference type="ARBA" id="ARBA00022723"/>
    </source>
</evidence>
<keyword evidence="1" id="KW-0479">Metal-binding</keyword>
<dbReference type="SUPFAM" id="SSF144232">
    <property type="entry name" value="HIT/MYND zinc finger-like"/>
    <property type="match status" value="1"/>
</dbReference>
<dbReference type="Gene3D" id="6.10.140.2220">
    <property type="match status" value="1"/>
</dbReference>
<dbReference type="OrthoDB" id="5282002at2759"/>
<evidence type="ECO:0000256" key="2">
    <source>
        <dbReference type="ARBA" id="ARBA00022771"/>
    </source>
</evidence>
<dbReference type="AlphaFoldDB" id="A0A0H2SM58"/>